<dbReference type="Gene3D" id="2.60.40.10">
    <property type="entry name" value="Immunoglobulins"/>
    <property type="match status" value="2"/>
</dbReference>
<dbReference type="InterPro" id="IPR013783">
    <property type="entry name" value="Ig-like_fold"/>
</dbReference>
<accession>A0A2Z4Y690</accession>
<dbReference type="Proteomes" id="UP000262583">
    <property type="component" value="Chromosome"/>
</dbReference>
<evidence type="ECO:0000313" key="3">
    <source>
        <dbReference type="EMBL" id="AXA36348.1"/>
    </source>
</evidence>
<dbReference type="InterPro" id="IPR029030">
    <property type="entry name" value="Caspase-like_dom_sf"/>
</dbReference>
<dbReference type="GO" id="GO:0006508">
    <property type="term" value="P:proteolysis"/>
    <property type="evidence" value="ECO:0007669"/>
    <property type="project" value="InterPro"/>
</dbReference>
<sequence>MQTHPLDNLSTTLPEPEWIAEAAELCRQRLAEPDARVVRTNASAQELLVEFEVVRVPSDGMVRIPLVIPRGEITSFTLLQIVRGGSTITDEATLKSVLCSVEELGYVRAFRIARLKVRVGEPPFRLPTIERGTVSIRFAPAPPNRDPNAIRFWQQNRVGIFRRLLNQFVANPQDLERYIVIPESAIPSSVSQPAPPPEAIARSPFRMRIPIEVDGIYQISGADLESSGVVGSWIDPRHIRLLLRGKDVPLLYLPADGTPANQLRPGDRLVFYGRANPSPFTLRNIYWLIYDPENKHPQMQAARQPEETEPADTAAAFFEKHLIETDSKVLTRSDQFLSILGYRWVWQQLEPNKPFRVEFDLPGLAPVATDLPGVLNLYVHSFPSDSSATVQLRINDVAVGTFSVRNLSDDRKTFKIRSSALREHGNRAEITLLSSSPTPNRAEQAEIYLDNLELWYRRLYQWDGSAFTFHSPDTGISSTSATRTWEYVIGGIPRGEELVVLDVTETHPLVVKHRVQEKSPGNAVLQVRAIETGLRQYVAMPVKAIPSAPLLPEGGETTNLRAPNVKADYIIIAYRDFLAPLTPLVRELEKAGHHVLVVDVQSVYDQFADGEETPEAIKRFLDYAARHYEGSAMHPPASYVLLVGDATSAYRNEFRNHVINYVPTYRMATTPGGAEQWASDHWYTTFFGKDDLADAFIGRLSVNNVRDLENIVAKLVEYRSQPRSDWQRQDWTRSVAFIADHSEFSEPVNRVMKTVPPSLNTEKLSLDDEPWEDNFYYPREIAEAKRAKVSREMTRKIRDLFNKGAAVVSYFGHGSPNIWSTQRIWFGGDSENSDNLMLRNRDRLPFVMNMTCNSGAIDYPMPRWNICISEDFLRVPNGGAIACYVPSGPGMTLFHEQFSKEINRALFAEQTEPVVPALTLAGWRYILQEGYTNLVRMFIYLGDPALSLHLLQSGGMFQLGLAKAEELSLVEMALLSDRVVEVGTTVAVRARLRNNSWAPAREMTVSLSGNGLEPSDAPSLSFFPGEEREVVLSARVGRGLCPVNVRVTARQGSSNVLRPEPAVAVCGRQHDESAPLLIAKELTEIEYRNDAGLPTAVVRSELFNLTTATLPTFTVALEDLNGALLEDTRTSVPALSAGQSYRFELVRPYRRTIPDREEVRIRPELPHWVAKQEEIEKPTLTLGLENMPDLAILPGGILPHKAMPVDGETVFFRVAVENRGGTVARNVRVDAYDGDTSTGQPLLSRILKKYDPVKLAPGERGVVTVRWDPFQNAGEHELLFRVWGACGNLEKDLTNNSRTIRLRVLEKYRLKPAGLTVIPPESSGPNANKLRVRVKVRNEGESPAHGVKVVVYRDRKNKTPSNVLGETLIEEIAPKSEQEIEIAYDLKPQDAGKRFEPVYEVFLKGSLQRVPWPE</sequence>
<dbReference type="InterPro" id="IPR029031">
    <property type="entry name" value="Gingipain_N_sf"/>
</dbReference>
<dbReference type="Gene3D" id="3.40.50.10390">
    <property type="entry name" value="Gingipain r, domain 1"/>
    <property type="match status" value="1"/>
</dbReference>
<organism evidence="3 4">
    <name type="scientific">Sumerlaea chitinivorans</name>
    <dbReference type="NCBI Taxonomy" id="2250252"/>
    <lineage>
        <taxon>Bacteria</taxon>
        <taxon>Candidatus Sumerlaeota</taxon>
        <taxon>Candidatus Sumerlaeia</taxon>
        <taxon>Candidatus Sumerlaeales</taxon>
        <taxon>Candidatus Sumerlaeaceae</taxon>
        <taxon>Candidatus Sumerlaea</taxon>
    </lineage>
</organism>
<dbReference type="EMBL" id="CP030759">
    <property type="protein sequence ID" value="AXA36348.1"/>
    <property type="molecule type" value="Genomic_DNA"/>
</dbReference>
<gene>
    <name evidence="3" type="ORF">BRCON_1571</name>
</gene>
<keyword evidence="1" id="KW-0732">Signal</keyword>
<evidence type="ECO:0000256" key="1">
    <source>
        <dbReference type="ARBA" id="ARBA00022729"/>
    </source>
</evidence>
<evidence type="ECO:0000259" key="2">
    <source>
        <dbReference type="Pfam" id="PF01364"/>
    </source>
</evidence>
<proteinExistence type="predicted"/>
<dbReference type="InterPro" id="IPR001769">
    <property type="entry name" value="Gingipain"/>
</dbReference>
<dbReference type="KEGG" id="schv:BRCON_1571"/>
<name>A0A2Z4Y690_SUMC1</name>
<feature type="domain" description="Gingipain" evidence="2">
    <location>
        <begin position="569"/>
        <end position="948"/>
    </location>
</feature>
<dbReference type="Gene3D" id="3.40.50.1460">
    <property type="match status" value="1"/>
</dbReference>
<dbReference type="Pfam" id="PF01364">
    <property type="entry name" value="Peptidase_C25"/>
    <property type="match status" value="1"/>
</dbReference>
<dbReference type="GO" id="GO:0008234">
    <property type="term" value="F:cysteine-type peptidase activity"/>
    <property type="evidence" value="ECO:0007669"/>
    <property type="project" value="InterPro"/>
</dbReference>
<protein>
    <recommendedName>
        <fullName evidence="2">Gingipain domain-containing protein</fullName>
    </recommendedName>
</protein>
<evidence type="ECO:0000313" key="4">
    <source>
        <dbReference type="Proteomes" id="UP000262583"/>
    </source>
</evidence>
<reference evidence="3 4" key="1">
    <citation type="submission" date="2018-05" db="EMBL/GenBank/DDBJ databases">
        <title>A metagenomic window into the 2 km-deep terrestrial subsurface aquifer revealed taxonomically and functionally diverse microbial community comprising novel uncultured bacterial lineages.</title>
        <authorList>
            <person name="Kadnikov V.V."/>
            <person name="Mardanov A.V."/>
            <person name="Beletsky A.V."/>
            <person name="Banks D."/>
            <person name="Pimenov N.V."/>
            <person name="Frank Y.A."/>
            <person name="Karnachuk O.V."/>
            <person name="Ravin N.V."/>
        </authorList>
    </citation>
    <scope>NUCLEOTIDE SEQUENCE [LARGE SCALE GENOMIC DNA]</scope>
    <source>
        <strain evidence="3">BY</strain>
    </source>
</reference>
<dbReference type="SUPFAM" id="SSF52129">
    <property type="entry name" value="Caspase-like"/>
    <property type="match status" value="1"/>
</dbReference>